<evidence type="ECO:0000256" key="2">
    <source>
        <dbReference type="ARBA" id="ARBA00022527"/>
    </source>
</evidence>
<keyword evidence="2" id="KW-0418">Kinase</keyword>
<proteinExistence type="predicted"/>
<name>A0AA88JK07_FICCA</name>
<accession>A0AA88JK07</accession>
<dbReference type="Gene3D" id="1.10.510.10">
    <property type="entry name" value="Transferase(Phosphotransferase) domain 1"/>
    <property type="match status" value="1"/>
</dbReference>
<evidence type="ECO:0000256" key="6">
    <source>
        <dbReference type="ARBA" id="ARBA00023136"/>
    </source>
</evidence>
<reference evidence="9" key="1">
    <citation type="submission" date="2023-07" db="EMBL/GenBank/DDBJ databases">
        <title>draft genome sequence of fig (Ficus carica).</title>
        <authorList>
            <person name="Takahashi T."/>
            <person name="Nishimura K."/>
        </authorList>
    </citation>
    <scope>NUCLEOTIDE SEQUENCE</scope>
</reference>
<keyword evidence="3" id="KW-0812">Transmembrane</keyword>
<keyword evidence="6" id="KW-0472">Membrane</keyword>
<protein>
    <recommendedName>
        <fullName evidence="8">Serine-threonine/tyrosine-protein kinase catalytic domain-containing protein</fullName>
    </recommendedName>
</protein>
<keyword evidence="7" id="KW-0325">Glycoprotein</keyword>
<gene>
    <name evidence="9" type="ORF">TIFTF001_056541</name>
</gene>
<dbReference type="InterPro" id="IPR001245">
    <property type="entry name" value="Ser-Thr/Tyr_kinase_cat_dom"/>
</dbReference>
<evidence type="ECO:0000313" key="9">
    <source>
        <dbReference type="EMBL" id="GMN75547.1"/>
    </source>
</evidence>
<feature type="non-terminal residue" evidence="9">
    <location>
        <position position="1"/>
    </location>
</feature>
<dbReference type="InterPro" id="IPR011009">
    <property type="entry name" value="Kinase-like_dom_sf"/>
</dbReference>
<dbReference type="GO" id="GO:0016020">
    <property type="term" value="C:membrane"/>
    <property type="evidence" value="ECO:0007669"/>
    <property type="project" value="UniProtKB-SubCell"/>
</dbReference>
<organism evidence="9 10">
    <name type="scientific">Ficus carica</name>
    <name type="common">Common fig</name>
    <dbReference type="NCBI Taxonomy" id="3494"/>
    <lineage>
        <taxon>Eukaryota</taxon>
        <taxon>Viridiplantae</taxon>
        <taxon>Streptophyta</taxon>
        <taxon>Embryophyta</taxon>
        <taxon>Tracheophyta</taxon>
        <taxon>Spermatophyta</taxon>
        <taxon>Magnoliopsida</taxon>
        <taxon>eudicotyledons</taxon>
        <taxon>Gunneridae</taxon>
        <taxon>Pentapetalae</taxon>
        <taxon>rosids</taxon>
        <taxon>fabids</taxon>
        <taxon>Rosales</taxon>
        <taxon>Moraceae</taxon>
        <taxon>Ficeae</taxon>
        <taxon>Ficus</taxon>
    </lineage>
</organism>
<evidence type="ECO:0000259" key="8">
    <source>
        <dbReference type="Pfam" id="PF07714"/>
    </source>
</evidence>
<dbReference type="GO" id="GO:0004674">
    <property type="term" value="F:protein serine/threonine kinase activity"/>
    <property type="evidence" value="ECO:0007669"/>
    <property type="project" value="UniProtKB-KW"/>
</dbReference>
<feature type="domain" description="Serine-threonine/tyrosine-protein kinase catalytic" evidence="8">
    <location>
        <begin position="51"/>
        <end position="106"/>
    </location>
</feature>
<comment type="subcellular location">
    <subcellularLocation>
        <location evidence="1">Membrane</location>
        <topology evidence="1">Single-pass type I membrane protein</topology>
    </subcellularLocation>
</comment>
<dbReference type="EMBL" id="BTGU01021107">
    <property type="protein sequence ID" value="GMN75547.1"/>
    <property type="molecule type" value="Genomic_DNA"/>
</dbReference>
<sequence>MIAKKLAIVGLWCIQWHPVDRPSMKVVVHMLEGGEKLSMPPNPFTSTDSTKTVADMPRRRKGQDFINEIATIGRIHHVNVVQLIGFCFEGSKHALVYDYMSHGSLD</sequence>
<keyword evidence="4" id="KW-0732">Signal</keyword>
<evidence type="ECO:0000256" key="5">
    <source>
        <dbReference type="ARBA" id="ARBA00022989"/>
    </source>
</evidence>
<dbReference type="Pfam" id="PF07714">
    <property type="entry name" value="PK_Tyr_Ser-Thr"/>
    <property type="match status" value="1"/>
</dbReference>
<dbReference type="InterPro" id="IPR045874">
    <property type="entry name" value="LRK10/LRL21-25-like"/>
</dbReference>
<dbReference type="SUPFAM" id="SSF56112">
    <property type="entry name" value="Protein kinase-like (PK-like)"/>
    <property type="match status" value="1"/>
</dbReference>
<evidence type="ECO:0000256" key="3">
    <source>
        <dbReference type="ARBA" id="ARBA00022692"/>
    </source>
</evidence>
<keyword evidence="10" id="KW-1185">Reference proteome</keyword>
<comment type="caution">
    <text evidence="9">The sequence shown here is derived from an EMBL/GenBank/DDBJ whole genome shotgun (WGS) entry which is preliminary data.</text>
</comment>
<dbReference type="Proteomes" id="UP001187192">
    <property type="component" value="Unassembled WGS sequence"/>
</dbReference>
<evidence type="ECO:0000313" key="10">
    <source>
        <dbReference type="Proteomes" id="UP001187192"/>
    </source>
</evidence>
<evidence type="ECO:0000256" key="1">
    <source>
        <dbReference type="ARBA" id="ARBA00004479"/>
    </source>
</evidence>
<keyword evidence="2" id="KW-0723">Serine/threonine-protein kinase</keyword>
<dbReference type="PANTHER" id="PTHR27009">
    <property type="entry name" value="RUST RESISTANCE KINASE LR10-RELATED"/>
    <property type="match status" value="1"/>
</dbReference>
<dbReference type="AlphaFoldDB" id="A0AA88JK07"/>
<evidence type="ECO:0000256" key="7">
    <source>
        <dbReference type="ARBA" id="ARBA00023180"/>
    </source>
</evidence>
<evidence type="ECO:0000256" key="4">
    <source>
        <dbReference type="ARBA" id="ARBA00022729"/>
    </source>
</evidence>
<keyword evidence="5" id="KW-1133">Transmembrane helix</keyword>
<keyword evidence="2" id="KW-0808">Transferase</keyword>